<protein>
    <recommendedName>
        <fullName evidence="1">Polymerase beta nucleotidyltransferase domain-containing protein</fullName>
    </recommendedName>
</protein>
<dbReference type="EMBL" id="FPHH01000156">
    <property type="protein sequence ID" value="SFV70691.1"/>
    <property type="molecule type" value="Genomic_DNA"/>
</dbReference>
<evidence type="ECO:0000259" key="1">
    <source>
        <dbReference type="Pfam" id="PF18765"/>
    </source>
</evidence>
<name>A0A1W1CYG3_9ZZZZ</name>
<accession>A0A1W1CYG3</accession>
<gene>
    <name evidence="2" type="ORF">MNB_SM-5-505</name>
</gene>
<dbReference type="Gene3D" id="3.30.460.10">
    <property type="entry name" value="Beta Polymerase, domain 2"/>
    <property type="match status" value="1"/>
</dbReference>
<dbReference type="InterPro" id="IPR043519">
    <property type="entry name" value="NT_sf"/>
</dbReference>
<dbReference type="SUPFAM" id="SSF81301">
    <property type="entry name" value="Nucleotidyltransferase"/>
    <property type="match status" value="1"/>
</dbReference>
<dbReference type="InterPro" id="IPR041633">
    <property type="entry name" value="Polbeta"/>
</dbReference>
<evidence type="ECO:0000313" key="2">
    <source>
        <dbReference type="EMBL" id="SFV70691.1"/>
    </source>
</evidence>
<sequence length="94" mass="10787">MRLTPTEIEMIKKTFYEVFGDGKIYLFGSRVDDSLKGGDIDLFIDTITTNKLQKKIEFLSALKQRIGDQKIDVVISKDYTRLIEREALAKGIEL</sequence>
<reference evidence="2" key="1">
    <citation type="submission" date="2016-10" db="EMBL/GenBank/DDBJ databases">
        <authorList>
            <person name="de Groot N.N."/>
        </authorList>
    </citation>
    <scope>NUCLEOTIDE SEQUENCE</scope>
</reference>
<organism evidence="2">
    <name type="scientific">hydrothermal vent metagenome</name>
    <dbReference type="NCBI Taxonomy" id="652676"/>
    <lineage>
        <taxon>unclassified sequences</taxon>
        <taxon>metagenomes</taxon>
        <taxon>ecological metagenomes</taxon>
    </lineage>
</organism>
<dbReference type="Pfam" id="PF18765">
    <property type="entry name" value="Polbeta"/>
    <property type="match status" value="1"/>
</dbReference>
<dbReference type="AlphaFoldDB" id="A0A1W1CYG3"/>
<feature type="domain" description="Polymerase beta nucleotidyltransferase" evidence="1">
    <location>
        <begin position="11"/>
        <end position="93"/>
    </location>
</feature>
<proteinExistence type="predicted"/>